<evidence type="ECO:0000256" key="7">
    <source>
        <dbReference type="ARBA" id="ARBA00023136"/>
    </source>
</evidence>
<evidence type="ECO:0000256" key="1">
    <source>
        <dbReference type="ARBA" id="ARBA00002578"/>
    </source>
</evidence>
<keyword evidence="5 10" id="KW-0812">Transmembrane</keyword>
<evidence type="ECO:0000313" key="12">
    <source>
        <dbReference type="Proteomes" id="UP000007564"/>
    </source>
</evidence>
<dbReference type="GO" id="GO:0009425">
    <property type="term" value="C:bacterial-type flagellum basal body"/>
    <property type="evidence" value="ECO:0007669"/>
    <property type="project" value="UniProtKB-SubCell"/>
</dbReference>
<dbReference type="InterPro" id="IPR006303">
    <property type="entry name" value="FliR"/>
</dbReference>
<dbReference type="PANTHER" id="PTHR30065">
    <property type="entry name" value="FLAGELLAR BIOSYNTHETIC PROTEIN FLIR"/>
    <property type="match status" value="1"/>
</dbReference>
<dbReference type="PANTHER" id="PTHR30065:SF8">
    <property type="entry name" value="FLAGELLAR BIOSYNTHETIC PROTEIN FLIR"/>
    <property type="match status" value="1"/>
</dbReference>
<feature type="transmembrane region" description="Helical" evidence="10">
    <location>
        <begin position="45"/>
        <end position="63"/>
    </location>
</feature>
<dbReference type="Pfam" id="PF01311">
    <property type="entry name" value="Bac_export_1"/>
    <property type="match status" value="1"/>
</dbReference>
<keyword evidence="4 10" id="KW-1003">Cell membrane</keyword>
<dbReference type="KEGG" id="bbh:BN112_0392"/>
<accession>A0A0C6NZV2</accession>
<comment type="subcellular location">
    <subcellularLocation>
        <location evidence="10">Cell membrane</location>
        <topology evidence="10">Multi-pass membrane protein</topology>
    </subcellularLocation>
    <subcellularLocation>
        <location evidence="10">Bacterial flagellum basal body</location>
    </subcellularLocation>
</comment>
<feature type="transmembrane region" description="Helical" evidence="10">
    <location>
        <begin position="212"/>
        <end position="234"/>
    </location>
</feature>
<evidence type="ECO:0000256" key="10">
    <source>
        <dbReference type="RuleBase" id="RU362071"/>
    </source>
</evidence>
<organism evidence="11 12">
    <name type="scientific">Bordetella bronchiseptica 253</name>
    <dbReference type="NCBI Taxonomy" id="568707"/>
    <lineage>
        <taxon>Bacteria</taxon>
        <taxon>Pseudomonadati</taxon>
        <taxon>Pseudomonadota</taxon>
        <taxon>Betaproteobacteria</taxon>
        <taxon>Burkholderiales</taxon>
        <taxon>Alcaligenaceae</taxon>
        <taxon>Bordetella</taxon>
    </lineage>
</organism>
<gene>
    <name evidence="11" type="primary">fliR</name>
    <name evidence="11" type="ORF">BN112_0392</name>
</gene>
<evidence type="ECO:0000256" key="9">
    <source>
        <dbReference type="NCBIfam" id="TIGR01400"/>
    </source>
</evidence>
<keyword evidence="11" id="KW-0969">Cilium</keyword>
<evidence type="ECO:0000256" key="3">
    <source>
        <dbReference type="ARBA" id="ARBA00021717"/>
    </source>
</evidence>
<evidence type="ECO:0000256" key="8">
    <source>
        <dbReference type="ARBA" id="ARBA00023143"/>
    </source>
</evidence>
<protein>
    <recommendedName>
        <fullName evidence="3 9">Flagellar biosynthetic protein FliR</fullName>
    </recommendedName>
</protein>
<dbReference type="Proteomes" id="UP000007564">
    <property type="component" value="Chromosome"/>
</dbReference>
<feature type="transmembrane region" description="Helical" evidence="10">
    <location>
        <begin position="172"/>
        <end position="200"/>
    </location>
</feature>
<evidence type="ECO:0000256" key="2">
    <source>
        <dbReference type="ARBA" id="ARBA00009772"/>
    </source>
</evidence>
<name>A0A0C6NZV2_BORBO</name>
<dbReference type="GO" id="GO:0006605">
    <property type="term" value="P:protein targeting"/>
    <property type="evidence" value="ECO:0007669"/>
    <property type="project" value="UniProtKB-UniRule"/>
</dbReference>
<keyword evidence="11" id="KW-0282">Flagellum</keyword>
<sequence>MIAFTMEQLNGWLAQFLWPFVRVLALVGAAPLFSESTIPTRVKIGLAFMLTIAVAPAIGPMPAVPPSSYAGLFLLGQQVLIGIALGLSMRVVFAAVQTAGEFVGLQMGLSFASFFDPATGANTAVLSRLFNIVAMLVFLALDGHLLVLGALVRSFDTLPVAVGVLDRNGWGILAEWGTTIFVSGLLLALPLICALLTINLAMGILNRAAPQLSVFAIGFPVSLIVGLVLLAIVLPHSGPFLERLFEQGLNTMNNVANGLAGK</sequence>
<feature type="transmembrane region" description="Helical" evidence="10">
    <location>
        <begin position="69"/>
        <end position="87"/>
    </location>
</feature>
<dbReference type="GO" id="GO:0005886">
    <property type="term" value="C:plasma membrane"/>
    <property type="evidence" value="ECO:0007669"/>
    <property type="project" value="UniProtKB-SubCell"/>
</dbReference>
<dbReference type="PRINTS" id="PR00953">
    <property type="entry name" value="TYPE3IMRPROT"/>
</dbReference>
<keyword evidence="8 10" id="KW-0975">Bacterial flagellum</keyword>
<dbReference type="HOGENOM" id="CLU_063626_4_0_4"/>
<keyword evidence="6 10" id="KW-1133">Transmembrane helix</keyword>
<dbReference type="EMBL" id="HE965806">
    <property type="protein sequence ID" value="CCJ52310.1"/>
    <property type="molecule type" value="Genomic_DNA"/>
</dbReference>
<comment type="similarity">
    <text evidence="2 10">Belongs to the FliR/MopE/SpaR family.</text>
</comment>
<keyword evidence="11" id="KW-0966">Cell projection</keyword>
<feature type="transmembrane region" description="Helical" evidence="10">
    <location>
        <begin position="12"/>
        <end position="33"/>
    </location>
</feature>
<evidence type="ECO:0000256" key="4">
    <source>
        <dbReference type="ARBA" id="ARBA00022475"/>
    </source>
</evidence>
<reference evidence="11 12" key="1">
    <citation type="journal article" date="2012" name="BMC Genomics">
        <title>Comparative genomics of the classical Bordetella subspecies: the evolution and exchange of virulence-associated diversity amongst closely related pathogens.</title>
        <authorList>
            <person name="Park J."/>
            <person name="Zhang Y."/>
            <person name="Buboltz A.M."/>
            <person name="Zhang X."/>
            <person name="Schuster S.C."/>
            <person name="Ahuja U."/>
            <person name="Liu M."/>
            <person name="Miller J.F."/>
            <person name="Sebaihia M."/>
            <person name="Bentley S.D."/>
            <person name="Parkhill J."/>
            <person name="Harvill E.T."/>
        </authorList>
    </citation>
    <scope>NUCLEOTIDE SEQUENCE [LARGE SCALE GENOMIC DNA]</scope>
    <source>
        <strain evidence="11 12">253</strain>
    </source>
</reference>
<dbReference type="AlphaFoldDB" id="A0A0C6NZV2"/>
<dbReference type="RefSeq" id="WP_015063736.1">
    <property type="nucleotide sequence ID" value="NC_019382.1"/>
</dbReference>
<dbReference type="InterPro" id="IPR002010">
    <property type="entry name" value="T3SS_IM_R"/>
</dbReference>
<dbReference type="OrthoDB" id="9797790at2"/>
<dbReference type="NCBIfam" id="TIGR01400">
    <property type="entry name" value="fliR"/>
    <property type="match status" value="1"/>
</dbReference>
<proteinExistence type="inferred from homology"/>
<keyword evidence="7 10" id="KW-0472">Membrane</keyword>
<dbReference type="GO" id="GO:0044780">
    <property type="term" value="P:bacterial-type flagellum assembly"/>
    <property type="evidence" value="ECO:0007669"/>
    <property type="project" value="UniProtKB-UniRule"/>
</dbReference>
<evidence type="ECO:0000256" key="6">
    <source>
        <dbReference type="ARBA" id="ARBA00022989"/>
    </source>
</evidence>
<comment type="function">
    <text evidence="1 10">Role in flagellar biosynthesis.</text>
</comment>
<feature type="transmembrane region" description="Helical" evidence="10">
    <location>
        <begin position="129"/>
        <end position="152"/>
    </location>
</feature>
<evidence type="ECO:0000313" key="11">
    <source>
        <dbReference type="EMBL" id="CCJ52310.1"/>
    </source>
</evidence>
<evidence type="ECO:0000256" key="5">
    <source>
        <dbReference type="ARBA" id="ARBA00022692"/>
    </source>
</evidence>